<dbReference type="Gene3D" id="3.30.1870.10">
    <property type="entry name" value="EreA-like, domain 2"/>
    <property type="match status" value="1"/>
</dbReference>
<dbReference type="CDD" id="cd06223">
    <property type="entry name" value="PRTases_typeI"/>
    <property type="match status" value="1"/>
</dbReference>
<dbReference type="Pfam" id="PF05139">
    <property type="entry name" value="Erythro_esteras"/>
    <property type="match status" value="1"/>
</dbReference>
<evidence type="ECO:0000313" key="3">
    <source>
        <dbReference type="Proteomes" id="UP000184066"/>
    </source>
</evidence>
<dbReference type="EMBL" id="FRDL01000002">
    <property type="protein sequence ID" value="SHN55762.1"/>
    <property type="molecule type" value="Genomic_DNA"/>
</dbReference>
<keyword evidence="3" id="KW-1185">Reference proteome</keyword>
<organism evidence="2 3">
    <name type="scientific">Oceanicella actignis</name>
    <dbReference type="NCBI Taxonomy" id="1189325"/>
    <lineage>
        <taxon>Bacteria</taxon>
        <taxon>Pseudomonadati</taxon>
        <taxon>Pseudomonadota</taxon>
        <taxon>Alphaproteobacteria</taxon>
        <taxon>Rhodobacterales</taxon>
        <taxon>Paracoccaceae</taxon>
        <taxon>Oceanicella</taxon>
    </lineage>
</organism>
<name>A0A1M7SBZ4_9RHOB</name>
<dbReference type="InterPro" id="IPR029058">
    <property type="entry name" value="AB_hydrolase_fold"/>
</dbReference>
<feature type="domain" description="Phosphoribosyltransferase" evidence="1">
    <location>
        <begin position="49"/>
        <end position="234"/>
    </location>
</feature>
<dbReference type="GO" id="GO:0046677">
    <property type="term" value="P:response to antibiotic"/>
    <property type="evidence" value="ECO:0007669"/>
    <property type="project" value="InterPro"/>
</dbReference>
<protein>
    <submittedName>
        <fullName evidence="2">Erythromycin esterase homolog</fullName>
    </submittedName>
</protein>
<dbReference type="SUPFAM" id="SSF53271">
    <property type="entry name" value="PRTase-like"/>
    <property type="match status" value="1"/>
</dbReference>
<dbReference type="Pfam" id="PF00156">
    <property type="entry name" value="Pribosyltran"/>
    <property type="match status" value="1"/>
</dbReference>
<dbReference type="InterPro" id="IPR007815">
    <property type="entry name" value="Emycin_Estase"/>
</dbReference>
<accession>A0A1M7SBZ4</accession>
<dbReference type="Gene3D" id="3.30.1310.20">
    <property type="entry name" value="PRTase-like"/>
    <property type="match status" value="1"/>
</dbReference>
<dbReference type="Gene3D" id="3.40.50.2020">
    <property type="match status" value="1"/>
</dbReference>
<sequence length="924" mass="99937">MRSAPGATMAAALRWVKAPPPPHGMLATNENPTGEPAMNAEDFPFEDRADAGRRLAARLAAMAPENPVVYALPRGGVPVAVEIAHALGAPLDLVMVRKIGAPGAPEVAAAAVVEGDPPRTIVNEEVMRAAGADAAWFERARARELAELRRRRARYLSERPRISPAGRTAIVVDDGLATGATMKAALAALRAQGAARVIVAVPVAPAEQIPQLARLADDVVCLLPARHFRGVGGFYRDFHQLTDEETIGLLRSVWAEAAEDPAGPILRREITVPPAGLAGELSVPADPRGVVIFAHGSGSSRFSPRNRAVAEHLNRLGFATLLLDLLTPAEAEDRRNVFDIPLLAERLLEAELRVAAEPGMAELPLGLFGASTGAGAALLAAAELGERVSAVVSRGGRPDLAGPRLAEVTAPTLLIVGGNDPQTLALNRRALAELRCEKLLRIIPGAGHVFEEPGALEQVAQLAGAWFQHHLGRAADAAAPAPSGADVRPAAPRDPVAILRQAAEPLPEIEDDAFAAAFDRFADARVVLLGESTHGTSEFYRARDRITRRLIERHGFNIVAVEADWPDAAAIDRHVRGLPARGRNVAPFARFPTWMWRNKEVDAFVAWLRRRNAALAPEARARFCGLDLYSMFTSMAEVLAYLDRVDPEAAAAARRRYGCLAPWASEPAAYGRAALAAGHAACEEPVMRVLTELMRKRLDYARQDGDQFFDAERNAQLVADAERYYRVMYYGARESWNLRDRHMFETLRATLAHVGPEAKAVVWAHNSHIGDARATEMGAARGELNIGQLCREEWGREVALIGLCADRGTVAAATDWDGPMEIKAMRPSRPDSHEALVREAGGARCLLDLRAGVNEAARAVLAEPRLERFIGVIYRPETERWSHYSHALMSEQFDALLWFAEGSAVTPLPARVQGGEDDTYPFGL</sequence>
<dbReference type="Gene3D" id="1.20.1440.30">
    <property type="entry name" value="Biosynthetic Protein domain"/>
    <property type="match status" value="1"/>
</dbReference>
<dbReference type="Proteomes" id="UP000184066">
    <property type="component" value="Unassembled WGS sequence"/>
</dbReference>
<dbReference type="InterPro" id="IPR052036">
    <property type="entry name" value="Hydrolase/PRTase-associated"/>
</dbReference>
<dbReference type="STRING" id="1189325.SAMN04488119_103336"/>
<dbReference type="InterPro" id="IPR029057">
    <property type="entry name" value="PRTase-like"/>
</dbReference>
<dbReference type="Gene3D" id="3.40.1660.10">
    <property type="entry name" value="EreA-like (biosynthetic domain)"/>
    <property type="match status" value="1"/>
</dbReference>
<reference evidence="2 3" key="1">
    <citation type="submission" date="2016-12" db="EMBL/GenBank/DDBJ databases">
        <authorList>
            <person name="Song W.-J."/>
            <person name="Kurnit D.M."/>
        </authorList>
    </citation>
    <scope>NUCLEOTIDE SEQUENCE [LARGE SCALE GENOMIC DNA]</scope>
    <source>
        <strain evidence="2 3">CGMCC 1.10808</strain>
    </source>
</reference>
<dbReference type="InterPro" id="IPR000836">
    <property type="entry name" value="PRTase_dom"/>
</dbReference>
<dbReference type="SUPFAM" id="SSF159501">
    <property type="entry name" value="EreA/ChaN-like"/>
    <property type="match status" value="1"/>
</dbReference>
<proteinExistence type="predicted"/>
<dbReference type="AlphaFoldDB" id="A0A1M7SBZ4"/>
<dbReference type="SUPFAM" id="SSF53474">
    <property type="entry name" value="alpha/beta-Hydrolases"/>
    <property type="match status" value="1"/>
</dbReference>
<gene>
    <name evidence="2" type="ORF">SAMN05216200_102172</name>
</gene>
<evidence type="ECO:0000259" key="1">
    <source>
        <dbReference type="Pfam" id="PF00156"/>
    </source>
</evidence>
<dbReference type="Gene3D" id="3.40.50.1820">
    <property type="entry name" value="alpha/beta hydrolase"/>
    <property type="match status" value="1"/>
</dbReference>
<dbReference type="PANTHER" id="PTHR31299:SF0">
    <property type="entry name" value="ESTERASE, PUTATIVE (AFU_ORTHOLOGUE AFUA_1G05850)-RELATED"/>
    <property type="match status" value="1"/>
</dbReference>
<evidence type="ECO:0000313" key="2">
    <source>
        <dbReference type="EMBL" id="SHN55762.1"/>
    </source>
</evidence>
<dbReference type="PANTHER" id="PTHR31299">
    <property type="entry name" value="ESTERASE, PUTATIVE (AFU_ORTHOLOGUE AFUA_1G05850)-RELATED"/>
    <property type="match status" value="1"/>
</dbReference>
<dbReference type="CDD" id="cd14728">
    <property type="entry name" value="Ere-like"/>
    <property type="match status" value="1"/>
</dbReference>